<dbReference type="PANTHER" id="PTHR47396">
    <property type="entry name" value="TYPE I RESTRICTION ENZYME ECOKI R PROTEIN"/>
    <property type="match status" value="1"/>
</dbReference>
<keyword evidence="3" id="KW-1185">Reference proteome</keyword>
<evidence type="ECO:0000313" key="3">
    <source>
        <dbReference type="Proteomes" id="UP000006512"/>
    </source>
</evidence>
<reference evidence="3" key="1">
    <citation type="submission" date="2011-03" db="EMBL/GenBank/DDBJ databases">
        <title>Draft genome sequence of Brevundimonas diminuta.</title>
        <authorList>
            <person name="Brown P.J.B."/>
            <person name="Buechlein A."/>
            <person name="Hemmerich C."/>
            <person name="Brun Y.V."/>
        </authorList>
    </citation>
    <scope>NUCLEOTIDE SEQUENCE [LARGE SCALE GENOMIC DNA]</scope>
    <source>
        <strain evidence="3">C19</strain>
    </source>
</reference>
<dbReference type="GO" id="GO:0005524">
    <property type="term" value="F:ATP binding"/>
    <property type="evidence" value="ECO:0007669"/>
    <property type="project" value="InterPro"/>
</dbReference>
<dbReference type="Gene3D" id="3.40.50.300">
    <property type="entry name" value="P-loop containing nucleotide triphosphate hydrolases"/>
    <property type="match status" value="1"/>
</dbReference>
<proteinExistence type="predicted"/>
<dbReference type="OrthoDB" id="9804145at2"/>
<dbReference type="GO" id="GO:0005829">
    <property type="term" value="C:cytosol"/>
    <property type="evidence" value="ECO:0007669"/>
    <property type="project" value="TreeGrafter"/>
</dbReference>
<dbReference type="Proteomes" id="UP000006512">
    <property type="component" value="Unassembled WGS sequence"/>
</dbReference>
<accession>F4QHL4</accession>
<feature type="domain" description="Helicase ATP-binding" evidence="1">
    <location>
        <begin position="53"/>
        <end position="275"/>
    </location>
</feature>
<dbReference type="InterPro" id="IPR027417">
    <property type="entry name" value="P-loop_NTPase"/>
</dbReference>
<dbReference type="GO" id="GO:0003677">
    <property type="term" value="F:DNA binding"/>
    <property type="evidence" value="ECO:0007669"/>
    <property type="project" value="InterPro"/>
</dbReference>
<dbReference type="InterPro" id="IPR050742">
    <property type="entry name" value="Helicase_Restrict-Modif_Enz"/>
</dbReference>
<dbReference type="RefSeq" id="WP_006271932.1">
    <property type="nucleotide sequence ID" value="NZ_GL883077.1"/>
</dbReference>
<dbReference type="eggNOG" id="COG1061">
    <property type="taxonomic scope" value="Bacteria"/>
</dbReference>
<dbReference type="AlphaFoldDB" id="F4QHL4"/>
<dbReference type="InterPro" id="IPR006935">
    <property type="entry name" value="Helicase/UvrB_N"/>
</dbReference>
<dbReference type="GO" id="GO:0016787">
    <property type="term" value="F:hydrolase activity"/>
    <property type="evidence" value="ECO:0007669"/>
    <property type="project" value="InterPro"/>
</dbReference>
<dbReference type="PANTHER" id="PTHR47396:SF1">
    <property type="entry name" value="ATP-DEPENDENT HELICASE IRC3-RELATED"/>
    <property type="match status" value="1"/>
</dbReference>
<dbReference type="Pfam" id="PF04851">
    <property type="entry name" value="ResIII"/>
    <property type="match status" value="1"/>
</dbReference>
<dbReference type="STRING" id="715226.ABI_11880"/>
<organism evidence="2 3">
    <name type="scientific">Asticcacaulis biprosthecium C19</name>
    <dbReference type="NCBI Taxonomy" id="715226"/>
    <lineage>
        <taxon>Bacteria</taxon>
        <taxon>Pseudomonadati</taxon>
        <taxon>Pseudomonadota</taxon>
        <taxon>Alphaproteobacteria</taxon>
        <taxon>Caulobacterales</taxon>
        <taxon>Caulobacteraceae</taxon>
        <taxon>Asticcacaulis</taxon>
    </lineage>
</organism>
<evidence type="ECO:0000313" key="2">
    <source>
        <dbReference type="EMBL" id="EGF92751.1"/>
    </source>
</evidence>
<gene>
    <name evidence="2" type="ORF">ABI_11880</name>
</gene>
<dbReference type="SUPFAM" id="SSF52540">
    <property type="entry name" value="P-loop containing nucleoside triphosphate hydrolases"/>
    <property type="match status" value="2"/>
</dbReference>
<name>F4QHL4_9CAUL</name>
<dbReference type="InterPro" id="IPR014001">
    <property type="entry name" value="Helicase_ATP-bd"/>
</dbReference>
<dbReference type="PROSITE" id="PS51192">
    <property type="entry name" value="HELICASE_ATP_BIND_1"/>
    <property type="match status" value="1"/>
</dbReference>
<sequence length="892" mass="99407">MQLKLYQTDTLNVLRRFFEETRLRGPKAAYETITREPEQAKRLRGYGGTYEALLGQEEMPYVCLRLPTGGGKTLLGAHAIGVAKNSWIERDFPLVLWLVPTNMIRTQTVDALNNPKHPYRLALDEQFGGRVRVFDIGDFTRIRAHDLAANCCVVVGTLQTLRVESTDGRKVYAHNENLEPLFNEVPKRLAGLEPLGSEIAARIGGHADDIRYSFANLCHLHRPLMIVDEAHKAVTGLSREVQARVNPCAIVEFTATPHKKSNILHSVNAQELKDAQMIKLPVRLEEHDTWEGAVTGAILKRAELSEEAASDRANYIRPIVLFQAEDKNREVTVDVLRQHLIDTHHIDPKAIAVATGDQRELDGIVLFKPDCPIEYVITVEALKEGWDCSFAYVFCSVANINSATDAEQLLGRVLRMPYATRRKAAALNKAYAHLVSKSFAQAANTLRDRLVEMGFEESEAEANIEAEQGSLDDGLWGERRRPNPTARIAIEAPAEALAAVKAAAPDKVKIETTPGAAPTLTVTGFLRQSEKEVIYAALPEAAASIVREAIAVHEREHSHNASPAERGDDFIVPRLMTAVQGELVFADTEVLSEYFEWSLSEYPAQLSKAEFDVRDTSEAFEIDLDGDHLTVKYSDQADQLMLDIPVDGWTPAGLVNILARQVRQADSAISHGDMIAWLSDVVLFLTGTRGLPLATLMRCRFILARKLRDKLAAIRTEVRKGIYQRCLFAPEAKPEISFESGFRFYDGMFAGVPTYRGTKYRFAKHYLGWDRVPRFDGKGDDGAEGDEFKAAQQLDSVAEIEFWVRNVSKHPDAFWLPLAGGRTYPDFVAKLKDGRLLIIEYKGEHLVADSTEKRAIGQLWQQSSGGNGVYVLAEKERDGMNVKQQIAQAIAL</sequence>
<dbReference type="EMBL" id="GL883077">
    <property type="protein sequence ID" value="EGF92751.1"/>
    <property type="molecule type" value="Genomic_DNA"/>
</dbReference>
<dbReference type="HOGENOM" id="CLU_015668_0_0_5"/>
<evidence type="ECO:0000259" key="1">
    <source>
        <dbReference type="PROSITE" id="PS51192"/>
    </source>
</evidence>
<protein>
    <submittedName>
        <fullName evidence="2">Type III restriction enzyme, res subunit</fullName>
    </submittedName>
</protein>